<dbReference type="EMBL" id="MLYV02000817">
    <property type="protein sequence ID" value="PSR77031.1"/>
    <property type="molecule type" value="Genomic_DNA"/>
</dbReference>
<evidence type="ECO:0000313" key="11">
    <source>
        <dbReference type="Proteomes" id="UP000186601"/>
    </source>
</evidence>
<feature type="compositionally biased region" description="Pro residues" evidence="8">
    <location>
        <begin position="520"/>
        <end position="529"/>
    </location>
</feature>
<dbReference type="Pfam" id="PF00096">
    <property type="entry name" value="zf-C2H2"/>
    <property type="match status" value="1"/>
</dbReference>
<evidence type="ECO:0000256" key="4">
    <source>
        <dbReference type="ARBA" id="ARBA00022771"/>
    </source>
</evidence>
<evidence type="ECO:0000256" key="3">
    <source>
        <dbReference type="ARBA" id="ARBA00022737"/>
    </source>
</evidence>
<dbReference type="GO" id="GO:0005634">
    <property type="term" value="C:nucleus"/>
    <property type="evidence" value="ECO:0007669"/>
    <property type="project" value="UniProtKB-SubCell"/>
</dbReference>
<keyword evidence="3" id="KW-0677">Repeat</keyword>
<evidence type="ECO:0000259" key="9">
    <source>
        <dbReference type="PROSITE" id="PS50157"/>
    </source>
</evidence>
<dbReference type="SUPFAM" id="SSF57667">
    <property type="entry name" value="beta-beta-alpha zinc fingers"/>
    <property type="match status" value="1"/>
</dbReference>
<dbReference type="PROSITE" id="PS50157">
    <property type="entry name" value="ZINC_FINGER_C2H2_2"/>
    <property type="match status" value="1"/>
</dbReference>
<comment type="caution">
    <text evidence="10">The sequence shown here is derived from an EMBL/GenBank/DDBJ whole genome shotgun (WGS) entry which is preliminary data.</text>
</comment>
<feature type="domain" description="C2H2-type" evidence="9">
    <location>
        <begin position="547"/>
        <end position="580"/>
    </location>
</feature>
<dbReference type="Gene3D" id="3.30.160.60">
    <property type="entry name" value="Classic Zinc Finger"/>
    <property type="match status" value="1"/>
</dbReference>
<sequence length="646" mass="70002">MARPSSNVTLPVPQDYIVTGLLGLVRSQPFESGNATASCSTPNYLEIFNEFCHGGDYICPNFLATDSAFSPPVPLSTTSSPSLTLNQSTIPWTDTSEDCHNISSASDAVSVDGSLQGSLDLYAESPHSLLSVTGASNIPVYSTDTNSLPLCDFLTDVLGGVESGPASSPSQAPHRIPPSSVQGQVAPLSFGAPHAAQFIYHSLIHASDAAEHLAPLDADLNGLDYTSLSSEWHMLISRAESELEAMMYGTPQQEYISEPSGFQPNDTRSSAAQLCPTYVPPSLLINDLSSSSSVSESCFTNPAESLAFPIHLPSHRQFAKRGREEFESDLQEDVLPISKHGRCSSQHNTINTVSAPSSSRKRHRQECIPMISKYKRDQRRALRSASATQAPLGSFSGLHDTNSGTLDPRVVYSSKTQGKRRQMESDDEADQDHLVNRSNINYPAGIQPPQILPLLHLASSVLDSASIVSATPVGSSSGIHEDCTADTVFEERYLAPLSSNPIEHGKAMLYNGHDLTATPSRPPICPSIPSPISKKRRSHTPTGTPRFHCTHRLEDGSLCDKGFTRAADLTRHVRSTHAHELWPCPGCNANFTRSDALKRHLQKPSIEDAEYVRAAKEIYGEYDWWIRTMVASEAIAASKASPSNRV</sequence>
<keyword evidence="5" id="KW-0862">Zinc</keyword>
<name>A0A2R6NUM6_9APHY</name>
<evidence type="ECO:0000256" key="2">
    <source>
        <dbReference type="ARBA" id="ARBA00022723"/>
    </source>
</evidence>
<comment type="subcellular location">
    <subcellularLocation>
        <location evidence="1">Nucleus</location>
    </subcellularLocation>
</comment>
<dbReference type="InterPro" id="IPR051059">
    <property type="entry name" value="VerF-like"/>
</dbReference>
<keyword evidence="2" id="KW-0479">Metal-binding</keyword>
<feature type="region of interest" description="Disordered" evidence="8">
    <location>
        <begin position="162"/>
        <end position="181"/>
    </location>
</feature>
<dbReference type="InterPro" id="IPR013087">
    <property type="entry name" value="Znf_C2H2_type"/>
</dbReference>
<reference evidence="10 11" key="1">
    <citation type="submission" date="2018-02" db="EMBL/GenBank/DDBJ databases">
        <title>Genome sequence of the basidiomycete white-rot fungus Phlebia centrifuga.</title>
        <authorList>
            <person name="Granchi Z."/>
            <person name="Peng M."/>
            <person name="de Vries R.P."/>
            <person name="Hilden K."/>
            <person name="Makela M.R."/>
            <person name="Grigoriev I."/>
            <person name="Riley R."/>
        </authorList>
    </citation>
    <scope>NUCLEOTIDE SEQUENCE [LARGE SCALE GENOMIC DNA]</scope>
    <source>
        <strain evidence="10 11">FBCC195</strain>
    </source>
</reference>
<dbReference type="GO" id="GO:0008270">
    <property type="term" value="F:zinc ion binding"/>
    <property type="evidence" value="ECO:0007669"/>
    <property type="project" value="UniProtKB-KW"/>
</dbReference>
<evidence type="ECO:0000256" key="5">
    <source>
        <dbReference type="ARBA" id="ARBA00022833"/>
    </source>
</evidence>
<dbReference type="PANTHER" id="PTHR40626:SF11">
    <property type="entry name" value="ZINC FINGER PROTEIN YPR022C"/>
    <property type="match status" value="1"/>
</dbReference>
<evidence type="ECO:0000256" key="6">
    <source>
        <dbReference type="ARBA" id="ARBA00023242"/>
    </source>
</evidence>
<dbReference type="GO" id="GO:0000978">
    <property type="term" value="F:RNA polymerase II cis-regulatory region sequence-specific DNA binding"/>
    <property type="evidence" value="ECO:0007669"/>
    <property type="project" value="InterPro"/>
</dbReference>
<evidence type="ECO:0000313" key="10">
    <source>
        <dbReference type="EMBL" id="PSR77031.1"/>
    </source>
</evidence>
<dbReference type="PANTHER" id="PTHR40626">
    <property type="entry name" value="MIP31509P"/>
    <property type="match status" value="1"/>
</dbReference>
<gene>
    <name evidence="10" type="ORF">PHLCEN_2v8105</name>
</gene>
<dbReference type="InterPro" id="IPR036236">
    <property type="entry name" value="Znf_C2H2_sf"/>
</dbReference>
<keyword evidence="6" id="KW-0539">Nucleus</keyword>
<evidence type="ECO:0000256" key="8">
    <source>
        <dbReference type="SAM" id="MobiDB-lite"/>
    </source>
</evidence>
<feature type="region of interest" description="Disordered" evidence="8">
    <location>
        <begin position="378"/>
        <end position="431"/>
    </location>
</feature>
<dbReference type="OrthoDB" id="8922241at2759"/>
<keyword evidence="11" id="KW-1185">Reference proteome</keyword>
<organism evidence="10 11">
    <name type="scientific">Hermanssonia centrifuga</name>
    <dbReference type="NCBI Taxonomy" id="98765"/>
    <lineage>
        <taxon>Eukaryota</taxon>
        <taxon>Fungi</taxon>
        <taxon>Dikarya</taxon>
        <taxon>Basidiomycota</taxon>
        <taxon>Agaricomycotina</taxon>
        <taxon>Agaricomycetes</taxon>
        <taxon>Polyporales</taxon>
        <taxon>Meruliaceae</taxon>
        <taxon>Hermanssonia</taxon>
    </lineage>
</organism>
<evidence type="ECO:0000256" key="1">
    <source>
        <dbReference type="ARBA" id="ARBA00004123"/>
    </source>
</evidence>
<dbReference type="GO" id="GO:0000981">
    <property type="term" value="F:DNA-binding transcription factor activity, RNA polymerase II-specific"/>
    <property type="evidence" value="ECO:0007669"/>
    <property type="project" value="InterPro"/>
</dbReference>
<keyword evidence="4 7" id="KW-0863">Zinc-finger</keyword>
<feature type="region of interest" description="Disordered" evidence="8">
    <location>
        <begin position="520"/>
        <end position="547"/>
    </location>
</feature>
<proteinExistence type="predicted"/>
<feature type="region of interest" description="Disordered" evidence="8">
    <location>
        <begin position="338"/>
        <end position="365"/>
    </location>
</feature>
<dbReference type="GO" id="GO:0000785">
    <property type="term" value="C:chromatin"/>
    <property type="evidence" value="ECO:0007669"/>
    <property type="project" value="TreeGrafter"/>
</dbReference>
<feature type="compositionally biased region" description="Polar residues" evidence="8">
    <location>
        <begin position="343"/>
        <end position="358"/>
    </location>
</feature>
<dbReference type="Proteomes" id="UP000186601">
    <property type="component" value="Unassembled WGS sequence"/>
</dbReference>
<protein>
    <recommendedName>
        <fullName evidence="9">C2H2-type domain-containing protein</fullName>
    </recommendedName>
</protein>
<evidence type="ECO:0000256" key="7">
    <source>
        <dbReference type="PROSITE-ProRule" id="PRU00042"/>
    </source>
</evidence>
<accession>A0A2R6NUM6</accession>
<dbReference type="AlphaFoldDB" id="A0A2R6NUM6"/>
<dbReference type="STRING" id="98765.A0A2R6NUM6"/>